<feature type="transmembrane region" description="Helical" evidence="1">
    <location>
        <begin position="6"/>
        <end position="25"/>
    </location>
</feature>
<dbReference type="EMBL" id="RQGA01000018">
    <property type="protein sequence ID" value="TGL35580.1"/>
    <property type="molecule type" value="Genomic_DNA"/>
</dbReference>
<proteinExistence type="predicted"/>
<dbReference type="Proteomes" id="UP000298125">
    <property type="component" value="Unassembled WGS sequence"/>
</dbReference>
<dbReference type="AlphaFoldDB" id="A0A4R9JA57"/>
<protein>
    <submittedName>
        <fullName evidence="2">Uncharacterized protein</fullName>
    </submittedName>
</protein>
<reference evidence="2" key="1">
    <citation type="journal article" date="2019" name="PLoS Negl. Trop. Dis.">
        <title>Revisiting the worldwide diversity of Leptospira species in the environment.</title>
        <authorList>
            <person name="Vincent A.T."/>
            <person name="Schiettekatte O."/>
            <person name="Bourhy P."/>
            <person name="Veyrier F.J."/>
            <person name="Picardeau M."/>
        </authorList>
    </citation>
    <scope>NUCLEOTIDE SEQUENCE [LARGE SCALE GENOMIC DNA]</scope>
    <source>
        <strain evidence="2">201702692</strain>
    </source>
</reference>
<evidence type="ECO:0000256" key="1">
    <source>
        <dbReference type="SAM" id="Phobius"/>
    </source>
</evidence>
<dbReference type="RefSeq" id="WP_135581123.1">
    <property type="nucleotide sequence ID" value="NZ_RQGA01000018.1"/>
</dbReference>
<keyword evidence="1" id="KW-0812">Transmembrane</keyword>
<sequence length="59" mass="6753">MNEGMFQLGVTLMLHSLVLFCLAWGRPLLRALSQRIIMLNLKPRQSAEVIRFISLGGRR</sequence>
<keyword evidence="1" id="KW-0472">Membrane</keyword>
<keyword evidence="1" id="KW-1133">Transmembrane helix</keyword>
<dbReference type="OrthoDB" id="9872147at2"/>
<evidence type="ECO:0000313" key="3">
    <source>
        <dbReference type="Proteomes" id="UP000298125"/>
    </source>
</evidence>
<organism evidence="2 3">
    <name type="scientific">Leptospira perdikensis</name>
    <dbReference type="NCBI Taxonomy" id="2484948"/>
    <lineage>
        <taxon>Bacteria</taxon>
        <taxon>Pseudomonadati</taxon>
        <taxon>Spirochaetota</taxon>
        <taxon>Spirochaetia</taxon>
        <taxon>Leptospirales</taxon>
        <taxon>Leptospiraceae</taxon>
        <taxon>Leptospira</taxon>
    </lineage>
</organism>
<comment type="caution">
    <text evidence="2">The sequence shown here is derived from an EMBL/GenBank/DDBJ whole genome shotgun (WGS) entry which is preliminary data.</text>
</comment>
<evidence type="ECO:0000313" key="2">
    <source>
        <dbReference type="EMBL" id="TGL35580.1"/>
    </source>
</evidence>
<name>A0A4R9JA57_9LEPT</name>
<gene>
    <name evidence="2" type="ORF">EHQ49_17545</name>
</gene>
<accession>A0A4R9JA57</accession>
<keyword evidence="3" id="KW-1185">Reference proteome</keyword>